<keyword evidence="1" id="KW-1133">Transmembrane helix</keyword>
<dbReference type="EMBL" id="FZQP02005933">
    <property type="protein sequence ID" value="VVD02275.1"/>
    <property type="molecule type" value="Genomic_DNA"/>
</dbReference>
<feature type="transmembrane region" description="Helical" evidence="1">
    <location>
        <begin position="64"/>
        <end position="87"/>
    </location>
</feature>
<name>A0A5E4QX72_9NEOP</name>
<sequence>MKFPKKVITLTDLWVFSSEKSSDFYLSSWQKGESPVPMLIVRLVLAGISSGIFAWSLYSGASWYWLVFLTNWGILFVFLMTISGLSVSIMSARKKLSDASEEDVNFWLDLSTHGFNSCIVFIELMVSRTPLRFVHIYQPLTNRKPIHLFSPELARTGSMYDFSRCLSGWCIRCVYISMATNYIQRQSISSTDKNNKFRFAFHATRSAF</sequence>
<evidence type="ECO:0000256" key="1">
    <source>
        <dbReference type="SAM" id="Phobius"/>
    </source>
</evidence>
<reference evidence="2 3" key="1">
    <citation type="submission" date="2017-07" db="EMBL/GenBank/DDBJ databases">
        <authorList>
            <person name="Talla V."/>
            <person name="Backstrom N."/>
        </authorList>
    </citation>
    <scope>NUCLEOTIDE SEQUENCE [LARGE SCALE GENOMIC DNA]</scope>
</reference>
<dbReference type="PANTHER" id="PTHR12242:SF1">
    <property type="entry name" value="MYND-TYPE DOMAIN-CONTAINING PROTEIN"/>
    <property type="match status" value="1"/>
</dbReference>
<dbReference type="GO" id="GO:0016020">
    <property type="term" value="C:membrane"/>
    <property type="evidence" value="ECO:0007669"/>
    <property type="project" value="TreeGrafter"/>
</dbReference>
<proteinExistence type="predicted"/>
<keyword evidence="1" id="KW-0472">Membrane</keyword>
<feature type="transmembrane region" description="Helical" evidence="1">
    <location>
        <begin position="39"/>
        <end position="58"/>
    </location>
</feature>
<dbReference type="AlphaFoldDB" id="A0A5E4QX72"/>
<keyword evidence="3" id="KW-1185">Reference proteome</keyword>
<accession>A0A5E4QX72</accession>
<evidence type="ECO:0000313" key="2">
    <source>
        <dbReference type="EMBL" id="VVD02275.1"/>
    </source>
</evidence>
<gene>
    <name evidence="2" type="ORF">LSINAPIS_LOCUS12530</name>
</gene>
<evidence type="ECO:0000313" key="3">
    <source>
        <dbReference type="Proteomes" id="UP000324832"/>
    </source>
</evidence>
<organism evidence="2 3">
    <name type="scientific">Leptidea sinapis</name>
    <dbReference type="NCBI Taxonomy" id="189913"/>
    <lineage>
        <taxon>Eukaryota</taxon>
        <taxon>Metazoa</taxon>
        <taxon>Ecdysozoa</taxon>
        <taxon>Arthropoda</taxon>
        <taxon>Hexapoda</taxon>
        <taxon>Insecta</taxon>
        <taxon>Pterygota</taxon>
        <taxon>Neoptera</taxon>
        <taxon>Endopterygota</taxon>
        <taxon>Lepidoptera</taxon>
        <taxon>Glossata</taxon>
        <taxon>Ditrysia</taxon>
        <taxon>Papilionoidea</taxon>
        <taxon>Pieridae</taxon>
        <taxon>Dismorphiinae</taxon>
        <taxon>Leptidea</taxon>
    </lineage>
</organism>
<dbReference type="PANTHER" id="PTHR12242">
    <property type="entry name" value="OS02G0130600 PROTEIN-RELATED"/>
    <property type="match status" value="1"/>
</dbReference>
<keyword evidence="1" id="KW-0812">Transmembrane</keyword>
<protein>
    <submittedName>
        <fullName evidence="2">Uncharacterized protein</fullName>
    </submittedName>
</protein>
<dbReference type="Proteomes" id="UP000324832">
    <property type="component" value="Unassembled WGS sequence"/>
</dbReference>